<organism evidence="2 3">
    <name type="scientific">Bagarius yarrelli</name>
    <name type="common">Goonch</name>
    <name type="synonym">Bagrus yarrelli</name>
    <dbReference type="NCBI Taxonomy" id="175774"/>
    <lineage>
        <taxon>Eukaryota</taxon>
        <taxon>Metazoa</taxon>
        <taxon>Chordata</taxon>
        <taxon>Craniata</taxon>
        <taxon>Vertebrata</taxon>
        <taxon>Euteleostomi</taxon>
        <taxon>Actinopterygii</taxon>
        <taxon>Neopterygii</taxon>
        <taxon>Teleostei</taxon>
        <taxon>Ostariophysi</taxon>
        <taxon>Siluriformes</taxon>
        <taxon>Sisoridae</taxon>
        <taxon>Sisorinae</taxon>
        <taxon>Bagarius</taxon>
    </lineage>
</organism>
<evidence type="ECO:0000313" key="2">
    <source>
        <dbReference type="EMBL" id="TSM28223.1"/>
    </source>
</evidence>
<comment type="caution">
    <text evidence="2">The sequence shown here is derived from an EMBL/GenBank/DDBJ whole genome shotgun (WGS) entry which is preliminary data.</text>
</comment>
<name>A0A556U3I7_BAGYA</name>
<gene>
    <name evidence="2" type="ORF">Baya_7005</name>
</gene>
<evidence type="ECO:0000313" key="3">
    <source>
        <dbReference type="Proteomes" id="UP000319801"/>
    </source>
</evidence>
<sequence length="253" mass="28424">MAKSDRAPFQIGVSDVPQSAVSRLQPESKGYIKAAPWTVQTKSRPMTCSMTAPIEEQTSSLGDEEKSRRDLLFESGCSPVTTRRVKSRVDRWPSSRKGSGQRICSRIVGKSLAEFTCSASSARNNALLKLSLVQPRGISRGKKRGTIKQTIIRAKPNNSPPRSYKPNPRGAESKRQRRNQRSSEAPNNPSRFQISSINDRFKLEEERREAANAPRGYFAGTDLTDVFGIGEDVRKPGQVLWHFYERWLQNDIT</sequence>
<accession>A0A556U3I7</accession>
<dbReference type="AlphaFoldDB" id="A0A556U3I7"/>
<feature type="compositionally biased region" description="Polar residues" evidence="1">
    <location>
        <begin position="182"/>
        <end position="198"/>
    </location>
</feature>
<dbReference type="EMBL" id="VCAZ01000043">
    <property type="protein sequence ID" value="TSM28223.1"/>
    <property type="molecule type" value="Genomic_DNA"/>
</dbReference>
<keyword evidence="3" id="KW-1185">Reference proteome</keyword>
<evidence type="ECO:0000256" key="1">
    <source>
        <dbReference type="SAM" id="MobiDB-lite"/>
    </source>
</evidence>
<dbReference type="Proteomes" id="UP000319801">
    <property type="component" value="Unassembled WGS sequence"/>
</dbReference>
<proteinExistence type="predicted"/>
<protein>
    <submittedName>
        <fullName evidence="2">Uncharacterized protein</fullName>
    </submittedName>
</protein>
<reference evidence="2 3" key="1">
    <citation type="journal article" date="2019" name="Genome Biol. Evol.">
        <title>Whole-Genome Sequencing of the Giant Devil Catfish, Bagarius yarrelli.</title>
        <authorList>
            <person name="Jiang W."/>
            <person name="Lv Y."/>
            <person name="Cheng L."/>
            <person name="Yang K."/>
            <person name="Chao B."/>
            <person name="Wang X."/>
            <person name="Li Y."/>
            <person name="Pan X."/>
            <person name="You X."/>
            <person name="Zhang Y."/>
            <person name="Yang J."/>
            <person name="Li J."/>
            <person name="Zhang X."/>
            <person name="Liu S."/>
            <person name="Sun C."/>
            <person name="Yang J."/>
            <person name="Shi Q."/>
        </authorList>
    </citation>
    <scope>NUCLEOTIDE SEQUENCE [LARGE SCALE GENOMIC DNA]</scope>
    <source>
        <strain evidence="2">JWS20170419001</strain>
        <tissue evidence="2">Muscle</tissue>
    </source>
</reference>
<feature type="region of interest" description="Disordered" evidence="1">
    <location>
        <begin position="139"/>
        <end position="198"/>
    </location>
</feature>